<evidence type="ECO:0000313" key="1">
    <source>
        <dbReference type="EMBL" id="RMC36206.1"/>
    </source>
</evidence>
<reference evidence="1 2" key="1">
    <citation type="submission" date="2018-07" db="EMBL/GenBank/DDBJ databases">
        <authorList>
            <person name="Zhang Y."/>
            <person name="Wang L."/>
            <person name="Ma S."/>
        </authorList>
    </citation>
    <scope>NUCLEOTIDE SEQUENCE [LARGE SCALE GENOMIC DNA]</scope>
    <source>
        <strain evidence="1 2">4-2</strain>
    </source>
</reference>
<proteinExistence type="predicted"/>
<dbReference type="Proteomes" id="UP000273516">
    <property type="component" value="Unassembled WGS sequence"/>
</dbReference>
<gene>
    <name evidence="1" type="ORF">C9E81_05795</name>
</gene>
<protein>
    <submittedName>
        <fullName evidence="1">Uncharacterized protein</fullName>
    </submittedName>
</protein>
<sequence>MTRQAIYLQKGTSAQVFRALVAFLFVFGLLLHSAPRIEAGHKGEIVLAAEKPSLHILPQTEIALRNKDLRLEPKPDNTPPAISAEIARVVRPERLCLSQTVAGDTCAIFRHHLRPLSRAPPAIA</sequence>
<dbReference type="EMBL" id="QOKZ01000002">
    <property type="protein sequence ID" value="RMC36206.1"/>
    <property type="molecule type" value="Genomic_DNA"/>
</dbReference>
<keyword evidence="2" id="KW-1185">Reference proteome</keyword>
<organism evidence="1 2">
    <name type="scientific">Paracoccus alkanivorans</name>
    <dbReference type="NCBI Taxonomy" id="2116655"/>
    <lineage>
        <taxon>Bacteria</taxon>
        <taxon>Pseudomonadati</taxon>
        <taxon>Pseudomonadota</taxon>
        <taxon>Alphaproteobacteria</taxon>
        <taxon>Rhodobacterales</taxon>
        <taxon>Paracoccaceae</taxon>
        <taxon>Paracoccus</taxon>
    </lineage>
</organism>
<comment type="caution">
    <text evidence="1">The sequence shown here is derived from an EMBL/GenBank/DDBJ whole genome shotgun (WGS) entry which is preliminary data.</text>
</comment>
<accession>A0A3M0MEV5</accession>
<name>A0A3M0MEV5_9RHOB</name>
<evidence type="ECO:0000313" key="2">
    <source>
        <dbReference type="Proteomes" id="UP000273516"/>
    </source>
</evidence>
<dbReference type="AlphaFoldDB" id="A0A3M0MEV5"/>